<accession>A0A803P2Z3</accession>
<dbReference type="GO" id="GO:0045010">
    <property type="term" value="P:actin nucleation"/>
    <property type="evidence" value="ECO:0007669"/>
    <property type="project" value="InterPro"/>
</dbReference>
<feature type="compositionally biased region" description="Low complexity" evidence="1">
    <location>
        <begin position="41"/>
        <end position="52"/>
    </location>
</feature>
<feature type="region of interest" description="Disordered" evidence="1">
    <location>
        <begin position="41"/>
        <end position="91"/>
    </location>
</feature>
<keyword evidence="3" id="KW-1185">Reference proteome</keyword>
<dbReference type="GO" id="GO:0051015">
    <property type="term" value="F:actin filament binding"/>
    <property type="evidence" value="ECO:0007669"/>
    <property type="project" value="InterPro"/>
</dbReference>
<name>A0A803P2Z3_CANSA</name>
<dbReference type="AlphaFoldDB" id="A0A803P2Z3"/>
<dbReference type="EMBL" id="UZAU01000139">
    <property type="status" value="NOT_ANNOTATED_CDS"/>
    <property type="molecule type" value="Genomic_DNA"/>
</dbReference>
<evidence type="ECO:0000256" key="1">
    <source>
        <dbReference type="SAM" id="MobiDB-lite"/>
    </source>
</evidence>
<dbReference type="PANTHER" id="PTHR23213">
    <property type="entry name" value="FORMIN-RELATED"/>
    <property type="match status" value="1"/>
</dbReference>
<reference evidence="2" key="2">
    <citation type="submission" date="2021-03" db="UniProtKB">
        <authorList>
            <consortium name="EnsemblPlants"/>
        </authorList>
    </citation>
    <scope>IDENTIFICATION</scope>
</reference>
<dbReference type="Proteomes" id="UP000596661">
    <property type="component" value="Chromosome 2"/>
</dbReference>
<dbReference type="EnsemblPlants" id="evm.model.02.866">
    <property type="protein sequence ID" value="cds.evm.model.02.866"/>
    <property type="gene ID" value="evm.TU.02.866"/>
</dbReference>
<dbReference type="InterPro" id="IPR027643">
    <property type="entry name" value="Formin-like_plant"/>
</dbReference>
<proteinExistence type="predicted"/>
<feature type="region of interest" description="Disordered" evidence="1">
    <location>
        <begin position="1"/>
        <end position="22"/>
    </location>
</feature>
<feature type="compositionally biased region" description="Basic and acidic residues" evidence="1">
    <location>
        <begin position="67"/>
        <end position="85"/>
    </location>
</feature>
<dbReference type="PANTHER" id="PTHR23213:SF276">
    <property type="entry name" value="FORMIN-LIKE PROTEIN 1"/>
    <property type="match status" value="1"/>
</dbReference>
<feature type="compositionally biased region" description="Polar residues" evidence="1">
    <location>
        <begin position="1"/>
        <end position="17"/>
    </location>
</feature>
<evidence type="ECO:0000313" key="3">
    <source>
        <dbReference type="Proteomes" id="UP000596661"/>
    </source>
</evidence>
<reference evidence="2" key="1">
    <citation type="submission" date="2018-11" db="EMBL/GenBank/DDBJ databases">
        <authorList>
            <person name="Grassa J C."/>
        </authorList>
    </citation>
    <scope>NUCLEOTIDE SEQUENCE [LARGE SCALE GENOMIC DNA]</scope>
</reference>
<organism evidence="2 3">
    <name type="scientific">Cannabis sativa</name>
    <name type="common">Hemp</name>
    <name type="synonym">Marijuana</name>
    <dbReference type="NCBI Taxonomy" id="3483"/>
    <lineage>
        <taxon>Eukaryota</taxon>
        <taxon>Viridiplantae</taxon>
        <taxon>Streptophyta</taxon>
        <taxon>Embryophyta</taxon>
        <taxon>Tracheophyta</taxon>
        <taxon>Spermatophyta</taxon>
        <taxon>Magnoliopsida</taxon>
        <taxon>eudicotyledons</taxon>
        <taxon>Gunneridae</taxon>
        <taxon>Pentapetalae</taxon>
        <taxon>rosids</taxon>
        <taxon>fabids</taxon>
        <taxon>Rosales</taxon>
        <taxon>Cannabaceae</taxon>
        <taxon>Cannabis</taxon>
    </lineage>
</organism>
<protein>
    <submittedName>
        <fullName evidence="2">Uncharacterized protein</fullName>
    </submittedName>
</protein>
<sequence>MTSMQTNPILATPTGQPISKPYVLTPPSRPFVFQNTSNVSISPLQLPPISSSVDNEEDTPKPKLKPLHWEKVRPNSDREMVRDQLRSSPFK</sequence>
<dbReference type="Gramene" id="evm.model.02.866">
    <property type="protein sequence ID" value="cds.evm.model.02.866"/>
    <property type="gene ID" value="evm.TU.02.866"/>
</dbReference>
<evidence type="ECO:0000313" key="2">
    <source>
        <dbReference type="EnsemblPlants" id="cds.evm.model.02.866"/>
    </source>
</evidence>